<comment type="subcellular location">
    <subcellularLocation>
        <location evidence="1">Nucleus</location>
        <location evidence="1">Nucleolus</location>
    </subcellularLocation>
</comment>
<comment type="caution">
    <text evidence="3">The sequence shown here is derived from an EMBL/GenBank/DDBJ whole genome shotgun (WGS) entry which is preliminary data.</text>
</comment>
<accession>A0A061J4F5</accession>
<gene>
    <name evidence="3" type="ORF">TRSC58_04124</name>
</gene>
<dbReference type="GO" id="GO:0005737">
    <property type="term" value="C:cytoplasm"/>
    <property type="evidence" value="ECO:0007669"/>
    <property type="project" value="TreeGrafter"/>
</dbReference>
<keyword evidence="4" id="KW-1185">Reference proteome</keyword>
<dbReference type="Gene3D" id="2.40.50.140">
    <property type="entry name" value="Nucleic acid-binding proteins"/>
    <property type="match status" value="1"/>
</dbReference>
<proteinExistence type="predicted"/>
<dbReference type="GO" id="GO:0005730">
    <property type="term" value="C:nucleolus"/>
    <property type="evidence" value="ECO:0007669"/>
    <property type="project" value="UniProtKB-SubCell"/>
</dbReference>
<dbReference type="OrthoDB" id="440760at2759"/>
<reference evidence="3 4" key="1">
    <citation type="submission" date="2013-07" db="EMBL/GenBank/DDBJ databases">
        <authorList>
            <person name="Stoco P.H."/>
            <person name="Wagner G."/>
            <person name="Gerber A."/>
            <person name="Zaha A."/>
            <person name="Thompson C."/>
            <person name="Bartholomeu D.C."/>
            <person name="Luckemeyer D.D."/>
            <person name="Bahia D."/>
            <person name="Loreto E."/>
            <person name="Prestes E.B."/>
            <person name="Lima F.M."/>
            <person name="Rodrigues-Luiz G."/>
            <person name="Vallejo G.A."/>
            <person name="Filho J.F."/>
            <person name="Monteiro K.M."/>
            <person name="Tyler K.M."/>
            <person name="de Almeida L.G."/>
            <person name="Ortiz M.F."/>
            <person name="Siervo M.A."/>
            <person name="de Moraes M.H."/>
            <person name="Cunha O.L."/>
            <person name="Mendonca-Neto R."/>
            <person name="Silva R."/>
            <person name="Teixeira S.M."/>
            <person name="Murta S.M."/>
            <person name="Sincero T.C."/>
            <person name="Mendes T.A."/>
            <person name="Urmenyi T.P."/>
            <person name="Silva V.G."/>
            <person name="da Rocha W.D."/>
            <person name="Andersson B."/>
            <person name="Romanha A.J."/>
            <person name="Steindel M."/>
            <person name="de Vasconcelos A.T."/>
            <person name="Grisard E.C."/>
        </authorList>
    </citation>
    <scope>NUCLEOTIDE SEQUENCE [LARGE SCALE GENOMIC DNA]</scope>
    <source>
        <strain evidence="3 4">SC58</strain>
    </source>
</reference>
<dbReference type="EMBL" id="AUPL01004124">
    <property type="protein sequence ID" value="ESL08177.1"/>
    <property type="molecule type" value="Genomic_DNA"/>
</dbReference>
<organism evidence="3 4">
    <name type="scientific">Trypanosoma rangeli SC58</name>
    <dbReference type="NCBI Taxonomy" id="429131"/>
    <lineage>
        <taxon>Eukaryota</taxon>
        <taxon>Discoba</taxon>
        <taxon>Euglenozoa</taxon>
        <taxon>Kinetoplastea</taxon>
        <taxon>Metakinetoplastina</taxon>
        <taxon>Trypanosomatida</taxon>
        <taxon>Trypanosomatidae</taxon>
        <taxon>Trypanosoma</taxon>
        <taxon>Herpetosoma</taxon>
    </lineage>
</organism>
<evidence type="ECO:0000313" key="4">
    <source>
        <dbReference type="Proteomes" id="UP000031737"/>
    </source>
</evidence>
<dbReference type="VEuPathDB" id="TriTrypDB:TRSC58_04124"/>
<dbReference type="SUPFAM" id="SSF50249">
    <property type="entry name" value="Nucleic acid-binding proteins"/>
    <property type="match status" value="1"/>
</dbReference>
<dbReference type="Proteomes" id="UP000031737">
    <property type="component" value="Unassembled WGS sequence"/>
</dbReference>
<evidence type="ECO:0000256" key="1">
    <source>
        <dbReference type="ARBA" id="ARBA00004604"/>
    </source>
</evidence>
<dbReference type="GO" id="GO:0000176">
    <property type="term" value="C:nuclear exosome (RNase complex)"/>
    <property type="evidence" value="ECO:0007669"/>
    <property type="project" value="TreeGrafter"/>
</dbReference>
<dbReference type="GO" id="GO:0006396">
    <property type="term" value="P:RNA processing"/>
    <property type="evidence" value="ECO:0007669"/>
    <property type="project" value="InterPro"/>
</dbReference>
<name>A0A061J4F5_TRYRA</name>
<evidence type="ECO:0000256" key="2">
    <source>
        <dbReference type="ARBA" id="ARBA00022835"/>
    </source>
</evidence>
<sequence>MTVVVSTGRRVAPGDVVYAGGASCSEWGDVAAGEGCYTRLVPGEASVDVAEERQIIATRLGVVQWSESTVSVHRALKRRRESAHVALIASDTTDTDAPSVLAKSTTVFGPRLGDTVHVRVVRVTRAFAYGEIIAVNGVWCSNSSVGVGLAGSFRGVVRVEDIRPFKPHKDKLAPPSPAAAFHAGDVIIATVLSQSDVRQYQLSTMGEHCGVVEAAVVVDRVRVKLQHIPGRRDAMRNPTDGTVHYRWCPLIHPAVA</sequence>
<dbReference type="AlphaFoldDB" id="A0A061J4F5"/>
<evidence type="ECO:0000313" key="3">
    <source>
        <dbReference type="EMBL" id="ESL08177.1"/>
    </source>
</evidence>
<dbReference type="PANTHER" id="PTHR12686:SF8">
    <property type="entry name" value="EXOSOME COMPLEX COMPONENT CSL4"/>
    <property type="match status" value="1"/>
</dbReference>
<dbReference type="InterPro" id="IPR012340">
    <property type="entry name" value="NA-bd_OB-fold"/>
</dbReference>
<dbReference type="InterPro" id="IPR039771">
    <property type="entry name" value="Csl4"/>
</dbReference>
<protein>
    <submittedName>
        <fullName evidence="3">Exosome component CSL4</fullName>
    </submittedName>
</protein>
<dbReference type="PANTHER" id="PTHR12686">
    <property type="entry name" value="3'-5' EXORIBONUCLEASE CSL4-RELATED"/>
    <property type="match status" value="1"/>
</dbReference>
<keyword evidence="2" id="KW-0271">Exosome</keyword>